<dbReference type="SUPFAM" id="SSF52540">
    <property type="entry name" value="P-loop containing nucleoside triphosphate hydrolases"/>
    <property type="match status" value="1"/>
</dbReference>
<dbReference type="RefSeq" id="WP_233695987.1">
    <property type="nucleotide sequence ID" value="NZ_JAJNBZ010000003.1"/>
</dbReference>
<proteinExistence type="predicted"/>
<sequence length="386" mass="44608">MSRWDIVIAHQHKRILDGVTDYWKHSNYGESLHLRVFTQRDTLRHYLRLKPGIHMLVSEPELLQELTQEDVSGILVMALSTDDGALEFTFPFIVENPYQPLSRLFHIITERCQLELSQAADQSLAHPCRIVGITSAGGGAGKTTVAFHLAKHAVGLGQRTFLLNIDPIQEYSLLRQPRGEADEASASLSQLFYYLKREQESDKRLPVPLEQYTVSLPALGASTFDPLHMMEEWGVIDLKLMQRLLHCIQASGRYDLIIVEGGHEHRPFEAVWSMNGEVIWLLHDEMGHMLKSQLIFQEWMDAEDETVRRRPKQMRLIVNRYMGTLMNRWTYREAVVSGFLPYIPTWKQIHRPEQWFQSTVFESTLANWAHTHLNLTGLDSLRRTAQ</sequence>
<dbReference type="InterPro" id="IPR027417">
    <property type="entry name" value="P-loop_NTPase"/>
</dbReference>
<dbReference type="CDD" id="cd01983">
    <property type="entry name" value="SIMIBI"/>
    <property type="match status" value="1"/>
</dbReference>
<protein>
    <submittedName>
        <fullName evidence="1">ParA family protein</fullName>
    </submittedName>
</protein>
<reference evidence="1 2" key="1">
    <citation type="submission" date="2021-11" db="EMBL/GenBank/DDBJ databases">
        <title>Draft genome sequence of Paenibacillus profundus YoMME, a new Gram-positive bacteria with exoelectrogenic properties.</title>
        <authorList>
            <person name="Hubenova Y."/>
            <person name="Hubenova E."/>
            <person name="Manasiev Y."/>
            <person name="Peykov S."/>
            <person name="Mitov M."/>
        </authorList>
    </citation>
    <scope>NUCLEOTIDE SEQUENCE [LARGE SCALE GENOMIC DNA]</scope>
    <source>
        <strain evidence="1 2">YoMME</strain>
    </source>
</reference>
<comment type="caution">
    <text evidence="1">The sequence shown here is derived from an EMBL/GenBank/DDBJ whole genome shotgun (WGS) entry which is preliminary data.</text>
</comment>
<organism evidence="1 2">
    <name type="scientific">Paenibacillus profundus</name>
    <dbReference type="NCBI Taxonomy" id="1173085"/>
    <lineage>
        <taxon>Bacteria</taxon>
        <taxon>Bacillati</taxon>
        <taxon>Bacillota</taxon>
        <taxon>Bacilli</taxon>
        <taxon>Bacillales</taxon>
        <taxon>Paenibacillaceae</taxon>
        <taxon>Paenibacillus</taxon>
    </lineage>
</organism>
<evidence type="ECO:0000313" key="1">
    <source>
        <dbReference type="EMBL" id="MCE5168815.1"/>
    </source>
</evidence>
<keyword evidence="2" id="KW-1185">Reference proteome</keyword>
<dbReference type="EMBL" id="JAJNBZ010000003">
    <property type="protein sequence ID" value="MCE5168815.1"/>
    <property type="molecule type" value="Genomic_DNA"/>
</dbReference>
<dbReference type="Proteomes" id="UP001199916">
    <property type="component" value="Unassembled WGS sequence"/>
</dbReference>
<accession>A0ABS8YA86</accession>
<gene>
    <name evidence="1" type="ORF">LQV63_05760</name>
</gene>
<name>A0ABS8YA86_9BACL</name>
<dbReference type="Gene3D" id="3.40.50.300">
    <property type="entry name" value="P-loop containing nucleotide triphosphate hydrolases"/>
    <property type="match status" value="1"/>
</dbReference>
<evidence type="ECO:0000313" key="2">
    <source>
        <dbReference type="Proteomes" id="UP001199916"/>
    </source>
</evidence>